<keyword evidence="6" id="KW-1185">Reference proteome</keyword>
<dbReference type="InterPro" id="IPR011990">
    <property type="entry name" value="TPR-like_helical_dom_sf"/>
</dbReference>
<dbReference type="OrthoDB" id="182525at2"/>
<name>B9XF01_PEDPL</name>
<dbReference type="GO" id="GO:0009306">
    <property type="term" value="P:protein secretion"/>
    <property type="evidence" value="ECO:0007669"/>
    <property type="project" value="InterPro"/>
</dbReference>
<dbReference type="AlphaFoldDB" id="B9XF01"/>
<proteinExistence type="inferred from homology"/>
<protein>
    <submittedName>
        <fullName evidence="5">Type II and III secretion system protein</fullName>
    </submittedName>
</protein>
<feature type="region of interest" description="Disordered" evidence="2">
    <location>
        <begin position="435"/>
        <end position="454"/>
    </location>
</feature>
<dbReference type="STRING" id="320771.Cflav_PD4177"/>
<dbReference type="Pfam" id="PF00263">
    <property type="entry name" value="Secretin"/>
    <property type="match status" value="1"/>
</dbReference>
<feature type="signal peptide" evidence="3">
    <location>
        <begin position="1"/>
        <end position="23"/>
    </location>
</feature>
<organism evidence="5 6">
    <name type="scientific">Pedosphaera parvula (strain Ellin514)</name>
    <dbReference type="NCBI Taxonomy" id="320771"/>
    <lineage>
        <taxon>Bacteria</taxon>
        <taxon>Pseudomonadati</taxon>
        <taxon>Verrucomicrobiota</taxon>
        <taxon>Pedosphaerae</taxon>
        <taxon>Pedosphaerales</taxon>
        <taxon>Pedosphaeraceae</taxon>
        <taxon>Pedosphaera</taxon>
    </lineage>
</organism>
<reference evidence="5 6" key="1">
    <citation type="journal article" date="2011" name="J. Bacteriol.">
        <title>Genome sequence of 'Pedosphaera parvula' Ellin514, an aerobic Verrucomicrobial isolate from pasture soil.</title>
        <authorList>
            <person name="Kant R."/>
            <person name="van Passel M.W."/>
            <person name="Sangwan P."/>
            <person name="Palva A."/>
            <person name="Lucas S."/>
            <person name="Copeland A."/>
            <person name="Lapidus A."/>
            <person name="Glavina Del Rio T."/>
            <person name="Dalin E."/>
            <person name="Tice H."/>
            <person name="Bruce D."/>
            <person name="Goodwin L."/>
            <person name="Pitluck S."/>
            <person name="Chertkov O."/>
            <person name="Larimer F.W."/>
            <person name="Land M.L."/>
            <person name="Hauser L."/>
            <person name="Brettin T.S."/>
            <person name="Detter J.C."/>
            <person name="Han S."/>
            <person name="de Vos W.M."/>
            <person name="Janssen P.H."/>
            <person name="Smidt H."/>
        </authorList>
    </citation>
    <scope>NUCLEOTIDE SEQUENCE [LARGE SCALE GENOMIC DNA]</scope>
    <source>
        <strain evidence="5 6">Ellin514</strain>
    </source>
</reference>
<dbReference type="Gene3D" id="1.25.40.10">
    <property type="entry name" value="Tetratricopeptide repeat domain"/>
    <property type="match status" value="1"/>
</dbReference>
<evidence type="ECO:0000256" key="2">
    <source>
        <dbReference type="SAM" id="MobiDB-lite"/>
    </source>
</evidence>
<dbReference type="InterPro" id="IPR050810">
    <property type="entry name" value="Bact_Secretion_Sys_Channel"/>
</dbReference>
<comment type="caution">
    <text evidence="5">The sequence shown here is derived from an EMBL/GenBank/DDBJ whole genome shotgun (WGS) entry which is preliminary data.</text>
</comment>
<accession>B9XF01</accession>
<evidence type="ECO:0000256" key="1">
    <source>
        <dbReference type="RuleBase" id="RU004003"/>
    </source>
</evidence>
<feature type="compositionally biased region" description="Gly residues" evidence="2">
    <location>
        <begin position="437"/>
        <end position="453"/>
    </location>
</feature>
<dbReference type="PANTHER" id="PTHR30332:SF17">
    <property type="entry name" value="TYPE IV PILIATION SYSTEM PROTEIN DR_0774-RELATED"/>
    <property type="match status" value="1"/>
</dbReference>
<feature type="domain" description="Type II/III secretion system secretin-like" evidence="4">
    <location>
        <begin position="678"/>
        <end position="878"/>
    </location>
</feature>
<dbReference type="SUPFAM" id="SSF48452">
    <property type="entry name" value="TPR-like"/>
    <property type="match status" value="1"/>
</dbReference>
<keyword evidence="3" id="KW-0732">Signal</keyword>
<gene>
    <name evidence="5" type="ORF">Cflav_PD4177</name>
</gene>
<dbReference type="GO" id="GO:0015627">
    <property type="term" value="C:type II protein secretion system complex"/>
    <property type="evidence" value="ECO:0007669"/>
    <property type="project" value="TreeGrafter"/>
</dbReference>
<evidence type="ECO:0000256" key="3">
    <source>
        <dbReference type="SAM" id="SignalP"/>
    </source>
</evidence>
<evidence type="ECO:0000259" key="4">
    <source>
        <dbReference type="Pfam" id="PF00263"/>
    </source>
</evidence>
<dbReference type="RefSeq" id="WP_007414391.1">
    <property type="nucleotide sequence ID" value="NZ_ABOX02000009.1"/>
</dbReference>
<feature type="region of interest" description="Disordered" evidence="2">
    <location>
        <begin position="883"/>
        <end position="906"/>
    </location>
</feature>
<evidence type="ECO:0000313" key="5">
    <source>
        <dbReference type="EMBL" id="EEF61499.1"/>
    </source>
</evidence>
<dbReference type="PANTHER" id="PTHR30332">
    <property type="entry name" value="PROBABLE GENERAL SECRETION PATHWAY PROTEIN D"/>
    <property type="match status" value="1"/>
</dbReference>
<sequence length="906" mass="95876" precursor="true">MIKAALRLFGLVFLLVAAISVRAQTVSPDASTAASEEAVRRAADTRSLRQDLVLAQSAQQRKDYVQAARLYEHCYTLVQRIGPAAQIQAETRQVVIGLSAVLLELAHQAQAHGDYVTADERIKRVLIIDPHNQVALQMAQDNKRLIALQAGKVPSAEVLAELPGIHTNEIRVATLVQDGKVLFEAGKLDAAEAKLEQAYKEDPQSVGAYYYLNLIKEKRNGQAVRRSELESKDAILQVEKQWDVSLQKQQLQLPNSFARSTAVYTSKGRQAIQSKLDRIRVDSIKYDGLPLAEVINNLSEIAKTRDPDRTGINFFINREAPAGATQLAAPGGIDQTTGLPTAAAALPTEPVDVGGVTVKIAPALTDVRLADVLDAITKTSDKPIKYSIEDYAVVFSLKGPETVPLFTRTYRVDPNTFRQGLESVGGIAFGNITTGSSGSGGGGGGGGGQGGQGSVDTIVPRVNVAAGAVSGGQQGGGGQTGANGIRNVTKTNAYEEVQIAVRNFFTAAGVDFNPVNPANVGKSLFFNDRKGILMVHASSQDLDIIEKAIQTLNVAPPQINIKAKFIEITQNDSKALGFDWFLGNFLLGGGKLGAQGGTAPSFAGAPSTANPSGVFPGSPATIDPVTGLGSLPTTIPPSTSDQLITGGLRNTAGTATVPTIATVTGLLTDPQFRVAIRALEQRDGVDLLTAPDVTTESGRQAQIQAIDIQTIVTGQQFGQGANGANAASGVGSTVIQNTATTSQYTTQTLPFGPVLDVIPYVSADEFSVQMTIIPTVTEFVQYDPPGPFVPQASAIAGGTSVVGALPLPHFRMRQVTTSVTVWDSQTVVLGGLITDSVTKIKDQVPLLGDMPFVGRLFRSESSQKTKKNLVIFVTPTIINPDGSRYHSDDEMPFAANSFPPQKPITQ</sequence>
<feature type="chain" id="PRO_5002894837" evidence="3">
    <location>
        <begin position="24"/>
        <end position="906"/>
    </location>
</feature>
<comment type="similarity">
    <text evidence="1">Belongs to the bacterial secretin family.</text>
</comment>
<dbReference type="Proteomes" id="UP000003688">
    <property type="component" value="Unassembled WGS sequence"/>
</dbReference>
<evidence type="ECO:0000313" key="6">
    <source>
        <dbReference type="Proteomes" id="UP000003688"/>
    </source>
</evidence>
<dbReference type="EMBL" id="ABOX02000009">
    <property type="protein sequence ID" value="EEF61499.1"/>
    <property type="molecule type" value="Genomic_DNA"/>
</dbReference>
<dbReference type="InterPro" id="IPR004846">
    <property type="entry name" value="T2SS/T3SS_dom"/>
</dbReference>